<evidence type="ECO:0000313" key="3">
    <source>
        <dbReference type="Proteomes" id="UP001219525"/>
    </source>
</evidence>
<keyword evidence="3" id="KW-1185">Reference proteome</keyword>
<sequence length="211" mass="23476">MVTDFKGCKLTLNETQGNDDVRPCAASENNQDEDEWGGIGGDREDEGDQEDEGDEGDQEDEGDEGDEGDQEWEGINRVGGGLEENAGIKEVASKHSIKVEIVLCQLMAKGSIKRTRRVNLFNAKVHHLAKRLKSSNEDVSFEELKRRARDDSEFEDLTPEKESALRAELLVDREVVKSGVRATNIAAATDARATIAYIADEVCHYWPCGYW</sequence>
<feature type="region of interest" description="Disordered" evidence="1">
    <location>
        <begin position="1"/>
        <end position="81"/>
    </location>
</feature>
<dbReference type="Proteomes" id="UP001219525">
    <property type="component" value="Unassembled WGS sequence"/>
</dbReference>
<name>A0AAD6V8Z1_9AGAR</name>
<protein>
    <submittedName>
        <fullName evidence="2">Uncharacterized protein</fullName>
    </submittedName>
</protein>
<organism evidence="2 3">
    <name type="scientific">Mycena pura</name>
    <dbReference type="NCBI Taxonomy" id="153505"/>
    <lineage>
        <taxon>Eukaryota</taxon>
        <taxon>Fungi</taxon>
        <taxon>Dikarya</taxon>
        <taxon>Basidiomycota</taxon>
        <taxon>Agaricomycotina</taxon>
        <taxon>Agaricomycetes</taxon>
        <taxon>Agaricomycetidae</taxon>
        <taxon>Agaricales</taxon>
        <taxon>Marasmiineae</taxon>
        <taxon>Mycenaceae</taxon>
        <taxon>Mycena</taxon>
    </lineage>
</organism>
<gene>
    <name evidence="2" type="ORF">GGX14DRAFT_397384</name>
</gene>
<dbReference type="AlphaFoldDB" id="A0AAD6V8Z1"/>
<comment type="caution">
    <text evidence="2">The sequence shown here is derived from an EMBL/GenBank/DDBJ whole genome shotgun (WGS) entry which is preliminary data.</text>
</comment>
<evidence type="ECO:0000256" key="1">
    <source>
        <dbReference type="SAM" id="MobiDB-lite"/>
    </source>
</evidence>
<accession>A0AAD6V8Z1</accession>
<evidence type="ECO:0000313" key="2">
    <source>
        <dbReference type="EMBL" id="KAJ7206121.1"/>
    </source>
</evidence>
<proteinExistence type="predicted"/>
<dbReference type="EMBL" id="JARJCW010000041">
    <property type="protein sequence ID" value="KAJ7206121.1"/>
    <property type="molecule type" value="Genomic_DNA"/>
</dbReference>
<reference evidence="2" key="1">
    <citation type="submission" date="2023-03" db="EMBL/GenBank/DDBJ databases">
        <title>Massive genome expansion in bonnet fungi (Mycena s.s.) driven by repeated elements and novel gene families across ecological guilds.</title>
        <authorList>
            <consortium name="Lawrence Berkeley National Laboratory"/>
            <person name="Harder C.B."/>
            <person name="Miyauchi S."/>
            <person name="Viragh M."/>
            <person name="Kuo A."/>
            <person name="Thoen E."/>
            <person name="Andreopoulos B."/>
            <person name="Lu D."/>
            <person name="Skrede I."/>
            <person name="Drula E."/>
            <person name="Henrissat B."/>
            <person name="Morin E."/>
            <person name="Kohler A."/>
            <person name="Barry K."/>
            <person name="LaButti K."/>
            <person name="Morin E."/>
            <person name="Salamov A."/>
            <person name="Lipzen A."/>
            <person name="Mereny Z."/>
            <person name="Hegedus B."/>
            <person name="Baldrian P."/>
            <person name="Stursova M."/>
            <person name="Weitz H."/>
            <person name="Taylor A."/>
            <person name="Grigoriev I.V."/>
            <person name="Nagy L.G."/>
            <person name="Martin F."/>
            <person name="Kauserud H."/>
        </authorList>
    </citation>
    <scope>NUCLEOTIDE SEQUENCE</scope>
    <source>
        <strain evidence="2">9144</strain>
    </source>
</reference>
<feature type="compositionally biased region" description="Acidic residues" evidence="1">
    <location>
        <begin position="43"/>
        <end position="72"/>
    </location>
</feature>